<evidence type="ECO:0008006" key="11">
    <source>
        <dbReference type="Google" id="ProtNLM"/>
    </source>
</evidence>
<dbReference type="SUPFAM" id="SSF54786">
    <property type="entry name" value="YcfA/nrd intein domain"/>
    <property type="match status" value="1"/>
</dbReference>
<dbReference type="GO" id="GO:0016787">
    <property type="term" value="F:hydrolase activity"/>
    <property type="evidence" value="ECO:0007669"/>
    <property type="project" value="UniProtKB-KW"/>
</dbReference>
<organism evidence="9 10">
    <name type="scientific">Tannerella sp. oral taxon BU063 isolate Cell 8/11</name>
    <dbReference type="NCBI Taxonomy" id="1411915"/>
    <lineage>
        <taxon>Bacteria</taxon>
        <taxon>Pseudomonadati</taxon>
        <taxon>Bacteroidota</taxon>
        <taxon>Bacteroidia</taxon>
        <taxon>Bacteroidales</taxon>
        <taxon>Tannerellaceae</taxon>
        <taxon>Tannerella</taxon>
    </lineage>
</organism>
<dbReference type="GO" id="GO:0004519">
    <property type="term" value="F:endonuclease activity"/>
    <property type="evidence" value="ECO:0007669"/>
    <property type="project" value="UniProtKB-KW"/>
</dbReference>
<evidence type="ECO:0000256" key="3">
    <source>
        <dbReference type="ARBA" id="ARBA00022722"/>
    </source>
</evidence>
<feature type="region of interest" description="Disordered" evidence="8">
    <location>
        <begin position="1"/>
        <end position="27"/>
    </location>
</feature>
<feature type="compositionally biased region" description="Basic residues" evidence="8">
    <location>
        <begin position="1"/>
        <end position="15"/>
    </location>
</feature>
<evidence type="ECO:0000256" key="5">
    <source>
        <dbReference type="ARBA" id="ARBA00022801"/>
    </source>
</evidence>
<feature type="non-terminal residue" evidence="9">
    <location>
        <position position="1"/>
    </location>
</feature>
<evidence type="ECO:0000256" key="6">
    <source>
        <dbReference type="ARBA" id="ARBA00022884"/>
    </source>
</evidence>
<dbReference type="Pfam" id="PF07927">
    <property type="entry name" value="HicA_toxin"/>
    <property type="match status" value="1"/>
</dbReference>
<evidence type="ECO:0000256" key="4">
    <source>
        <dbReference type="ARBA" id="ARBA00022759"/>
    </source>
</evidence>
<keyword evidence="3" id="KW-0540">Nuclease</keyword>
<keyword evidence="7" id="KW-0346">Stress response</keyword>
<accession>W2CZC5</accession>
<name>W2CZC5_9BACT</name>
<dbReference type="AlphaFoldDB" id="W2CZC5"/>
<keyword evidence="6" id="KW-0694">RNA-binding</keyword>
<feature type="compositionally biased region" description="Polar residues" evidence="8">
    <location>
        <begin position="17"/>
        <end position="27"/>
    </location>
</feature>
<dbReference type="InterPro" id="IPR038570">
    <property type="entry name" value="HicA_sf"/>
</dbReference>
<dbReference type="Proteomes" id="UP000034980">
    <property type="component" value="Unassembled WGS sequence"/>
</dbReference>
<dbReference type="GO" id="GO:0003729">
    <property type="term" value="F:mRNA binding"/>
    <property type="evidence" value="ECO:0007669"/>
    <property type="project" value="InterPro"/>
</dbReference>
<gene>
    <name evidence="9" type="ORF">T235_08640</name>
</gene>
<dbReference type="InterPro" id="IPR012933">
    <property type="entry name" value="HicA_mRNA_interferase"/>
</dbReference>
<keyword evidence="5" id="KW-0378">Hydrolase</keyword>
<evidence type="ECO:0000313" key="10">
    <source>
        <dbReference type="Proteomes" id="UP000034980"/>
    </source>
</evidence>
<evidence type="ECO:0000256" key="7">
    <source>
        <dbReference type="ARBA" id="ARBA00023016"/>
    </source>
</evidence>
<dbReference type="Gene3D" id="3.30.920.30">
    <property type="entry name" value="Hypothetical protein"/>
    <property type="match status" value="1"/>
</dbReference>
<evidence type="ECO:0000256" key="8">
    <source>
        <dbReference type="SAM" id="MobiDB-lite"/>
    </source>
</evidence>
<keyword evidence="4" id="KW-0255">Endonuclease</keyword>
<comment type="similarity">
    <text evidence="1">Belongs to the HicA mRNA interferase family.</text>
</comment>
<evidence type="ECO:0000256" key="1">
    <source>
        <dbReference type="ARBA" id="ARBA00006620"/>
    </source>
</evidence>
<comment type="caution">
    <text evidence="9">The sequence shown here is derived from an EMBL/GenBank/DDBJ whole genome shotgun (WGS) entry which is preliminary data.</text>
</comment>
<evidence type="ECO:0000313" key="9">
    <source>
        <dbReference type="EMBL" id="ETK12549.1"/>
    </source>
</evidence>
<evidence type="ECO:0000256" key="2">
    <source>
        <dbReference type="ARBA" id="ARBA00022649"/>
    </source>
</evidence>
<reference evidence="9 10" key="1">
    <citation type="submission" date="2013-11" db="EMBL/GenBank/DDBJ databases">
        <title>Single cell genomics of uncultured Tannerella BU063 (oral taxon 286).</title>
        <authorList>
            <person name="Beall C.J."/>
            <person name="Campbell A.G."/>
            <person name="Griffen A.L."/>
            <person name="Podar M."/>
            <person name="Leys E.J."/>
        </authorList>
    </citation>
    <scope>NUCLEOTIDE SEQUENCE [LARGE SCALE GENOMIC DNA]</scope>
    <source>
        <strain evidence="9">Cell 8/11</strain>
    </source>
</reference>
<keyword evidence="2" id="KW-1277">Toxin-antitoxin system</keyword>
<proteinExistence type="inferred from homology"/>
<dbReference type="EMBL" id="AYYF01001112">
    <property type="protein sequence ID" value="ETK12549.1"/>
    <property type="molecule type" value="Genomic_DNA"/>
</dbReference>
<protein>
    <recommendedName>
        <fullName evidence="11">Addiction module toxin, HicA family</fullName>
    </recommendedName>
</protein>
<sequence length="44" mass="5045">ARQRGSHRQFKHPTKKGTVTINGKMSETQSQFMINSISKQAGWR</sequence>